<evidence type="ECO:0000313" key="3">
    <source>
        <dbReference type="EMBL" id="TGN41473.1"/>
    </source>
</evidence>
<dbReference type="PROSITE" id="PS01328">
    <property type="entry name" value="4HBCOA_THIOESTERASE"/>
    <property type="match status" value="1"/>
</dbReference>
<dbReference type="EC" id="3.1.2.-" evidence="3"/>
<keyword evidence="2 3" id="KW-0378">Hydrolase</keyword>
<dbReference type="OrthoDB" id="9808429at2"/>
<dbReference type="Pfam" id="PF13279">
    <property type="entry name" value="4HBT_2"/>
    <property type="match status" value="1"/>
</dbReference>
<name>A0A4Z1CBV3_9GAMM</name>
<dbReference type="InterPro" id="IPR050563">
    <property type="entry name" value="4-hydroxybenzoyl-CoA_TE"/>
</dbReference>
<comment type="caution">
    <text evidence="3">The sequence shown here is derived from an EMBL/GenBank/DDBJ whole genome shotgun (WGS) entry which is preliminary data.</text>
</comment>
<dbReference type="InterPro" id="IPR029069">
    <property type="entry name" value="HotDog_dom_sf"/>
</dbReference>
<gene>
    <name evidence="3" type="ORF">E5Q11_02730</name>
</gene>
<keyword evidence="4" id="KW-1185">Reference proteome</keyword>
<dbReference type="Proteomes" id="UP000298325">
    <property type="component" value="Unassembled WGS sequence"/>
</dbReference>
<dbReference type="InterPro" id="IPR008272">
    <property type="entry name" value="HB-CoA_thioesterase_AS"/>
</dbReference>
<dbReference type="PIRSF" id="PIRSF003230">
    <property type="entry name" value="YbgC"/>
    <property type="match status" value="1"/>
</dbReference>
<organism evidence="3 4">
    <name type="scientific">Marinobacter confluentis</name>
    <dbReference type="NCBI Taxonomy" id="1697557"/>
    <lineage>
        <taxon>Bacteria</taxon>
        <taxon>Pseudomonadati</taxon>
        <taxon>Pseudomonadota</taxon>
        <taxon>Gammaproteobacteria</taxon>
        <taxon>Pseudomonadales</taxon>
        <taxon>Marinobacteraceae</taxon>
        <taxon>Marinobacter</taxon>
    </lineage>
</organism>
<protein>
    <submittedName>
        <fullName evidence="3">YbgC/FadM family acyl-CoA thioesterase</fullName>
        <ecNumber evidence="3">3.1.2.-</ecNumber>
    </submittedName>
</protein>
<dbReference type="AlphaFoldDB" id="A0A4Z1CBV3"/>
<dbReference type="CDD" id="cd00586">
    <property type="entry name" value="4HBT"/>
    <property type="match status" value="1"/>
</dbReference>
<dbReference type="InterPro" id="IPR006684">
    <property type="entry name" value="YbgC/YbaW"/>
</dbReference>
<comment type="similarity">
    <text evidence="1">Belongs to the 4-hydroxybenzoyl-CoA thioesterase family.</text>
</comment>
<reference evidence="3 4" key="1">
    <citation type="submission" date="2019-04" db="EMBL/GenBank/DDBJ databases">
        <authorList>
            <person name="Park S."/>
            <person name="Yoon J.-H."/>
        </authorList>
    </citation>
    <scope>NUCLEOTIDE SEQUENCE [LARGE SCALE GENOMIC DNA]</scope>
    <source>
        <strain evidence="3 4">HJM-18</strain>
    </source>
</reference>
<proteinExistence type="inferred from homology"/>
<accession>A0A4Z1CBV3</accession>
<dbReference type="SUPFAM" id="SSF54637">
    <property type="entry name" value="Thioesterase/thiol ester dehydrase-isomerase"/>
    <property type="match status" value="1"/>
</dbReference>
<evidence type="ECO:0000313" key="4">
    <source>
        <dbReference type="Proteomes" id="UP000298325"/>
    </source>
</evidence>
<dbReference type="PANTHER" id="PTHR31793">
    <property type="entry name" value="4-HYDROXYBENZOYL-COA THIOESTERASE FAMILY MEMBER"/>
    <property type="match status" value="1"/>
</dbReference>
<dbReference type="FunFam" id="3.10.129.10:FF:000004">
    <property type="entry name" value="Tol-pal system-associated acyl-CoA thioesterase"/>
    <property type="match status" value="1"/>
</dbReference>
<sequence>MPISTSVSRLQILTGRTSLTESAVNPFSLPLRVYIEDTDAGGIVYHAKYLHYMERARTEWVRSFGVGLRDGLSDNISYVVQKLSIHYGVPAKLDDQLSVTTEPVGFGRVWMDFRQRVIRVSDQKELASADVRVACIALDSGRPRRLPPAMAELLAHSHKPV</sequence>
<evidence type="ECO:0000256" key="2">
    <source>
        <dbReference type="ARBA" id="ARBA00022801"/>
    </source>
</evidence>
<dbReference type="GO" id="GO:0047617">
    <property type="term" value="F:fatty acyl-CoA hydrolase activity"/>
    <property type="evidence" value="ECO:0007669"/>
    <property type="project" value="TreeGrafter"/>
</dbReference>
<dbReference type="PANTHER" id="PTHR31793:SF37">
    <property type="entry name" value="ACYL-COA THIOESTER HYDROLASE YBGC"/>
    <property type="match status" value="1"/>
</dbReference>
<dbReference type="EMBL" id="SRPF01000001">
    <property type="protein sequence ID" value="TGN41473.1"/>
    <property type="molecule type" value="Genomic_DNA"/>
</dbReference>
<dbReference type="NCBIfam" id="TIGR00051">
    <property type="entry name" value="YbgC/FadM family acyl-CoA thioesterase"/>
    <property type="match status" value="1"/>
</dbReference>
<evidence type="ECO:0000256" key="1">
    <source>
        <dbReference type="ARBA" id="ARBA00005953"/>
    </source>
</evidence>
<dbReference type="Gene3D" id="3.10.129.10">
    <property type="entry name" value="Hotdog Thioesterase"/>
    <property type="match status" value="1"/>
</dbReference>